<evidence type="ECO:0000256" key="1">
    <source>
        <dbReference type="ARBA" id="ARBA00001947"/>
    </source>
</evidence>
<dbReference type="InterPro" id="IPR020843">
    <property type="entry name" value="ER"/>
</dbReference>
<accession>A0A3M7A994</accession>
<reference evidence="10 11" key="1">
    <citation type="journal article" date="2018" name="BMC Genomics">
        <title>Genomic evidence for intraspecific hybridization in a clonal and extremely halotolerant yeast.</title>
        <authorList>
            <person name="Gostincar C."/>
            <person name="Stajich J.E."/>
            <person name="Zupancic J."/>
            <person name="Zalar P."/>
            <person name="Gunde-Cimerman N."/>
        </authorList>
    </citation>
    <scope>NUCLEOTIDE SEQUENCE [LARGE SCALE GENOMIC DNA]</scope>
    <source>
        <strain evidence="9 11">EXF-6651</strain>
        <strain evidence="8 10">EXF-6669</strain>
    </source>
</reference>
<dbReference type="Pfam" id="PF00107">
    <property type="entry name" value="ADH_zinc_N"/>
    <property type="match status" value="1"/>
</dbReference>
<evidence type="ECO:0000313" key="10">
    <source>
        <dbReference type="Proteomes" id="UP000271337"/>
    </source>
</evidence>
<name>A0A3M7A994_HORWE</name>
<evidence type="ECO:0000313" key="8">
    <source>
        <dbReference type="EMBL" id="RMX88619.1"/>
    </source>
</evidence>
<evidence type="ECO:0000256" key="2">
    <source>
        <dbReference type="ARBA" id="ARBA00008072"/>
    </source>
</evidence>
<keyword evidence="5" id="KW-0560">Oxidoreductase</keyword>
<dbReference type="GO" id="GO:0000721">
    <property type="term" value="F:(R,R)-butanediol dehydrogenase activity"/>
    <property type="evidence" value="ECO:0007669"/>
    <property type="project" value="TreeGrafter"/>
</dbReference>
<dbReference type="GO" id="GO:0034079">
    <property type="term" value="P:butanediol biosynthetic process"/>
    <property type="evidence" value="ECO:0007669"/>
    <property type="project" value="TreeGrafter"/>
</dbReference>
<dbReference type="SUPFAM" id="SSF51735">
    <property type="entry name" value="NAD(P)-binding Rossmann-fold domains"/>
    <property type="match status" value="1"/>
</dbReference>
<dbReference type="Proteomes" id="UP000271337">
    <property type="component" value="Unassembled WGS sequence"/>
</dbReference>
<dbReference type="InterPro" id="IPR002328">
    <property type="entry name" value="ADH_Zn_CS"/>
</dbReference>
<organism evidence="9 11">
    <name type="scientific">Hortaea werneckii</name>
    <name type="common">Black yeast</name>
    <name type="synonym">Cladosporium werneckii</name>
    <dbReference type="NCBI Taxonomy" id="91943"/>
    <lineage>
        <taxon>Eukaryota</taxon>
        <taxon>Fungi</taxon>
        <taxon>Dikarya</taxon>
        <taxon>Ascomycota</taxon>
        <taxon>Pezizomycotina</taxon>
        <taxon>Dothideomycetes</taxon>
        <taxon>Dothideomycetidae</taxon>
        <taxon>Mycosphaerellales</taxon>
        <taxon>Teratosphaeriaceae</taxon>
        <taxon>Hortaea</taxon>
    </lineage>
</organism>
<evidence type="ECO:0000313" key="11">
    <source>
        <dbReference type="Proteomes" id="UP000276864"/>
    </source>
</evidence>
<evidence type="ECO:0000256" key="4">
    <source>
        <dbReference type="ARBA" id="ARBA00022833"/>
    </source>
</evidence>
<dbReference type="InterPro" id="IPR036291">
    <property type="entry name" value="NAD(P)-bd_dom_sf"/>
</dbReference>
<dbReference type="Pfam" id="PF08240">
    <property type="entry name" value="ADH_N"/>
    <property type="match status" value="1"/>
</dbReference>
<sequence>MTSFKALRYHGPGKIELEDVQRSYIDLYAIHYQTIVTNPLNSQCGPGEVRINVAFCGICGSDMHEYLAGPIFPPKIGKRDPNTGVSLPITLGHEISGTFTETGYDVTDFKVGQAITLNPSLNDRHYGLHPCLPCARGKQNLCQRMSYYGFSAEGGGLASEIVVETASCFALPDGVSLEVGALAEPLAIAWHSIRTSGFQKGQTALVLGAGPIGLATIMLLRYWGTQGIVVSEIAPSRSALARQFGADEVVNPLQRSHESFDATSPDPVVNAARTLDPEGVDVVFDATGLQSTLDTAIAAVKPAGTIYNVAIHEKPLLLNLNDLSGKEVKLLGGINCVREDFEGVLGSLATGSIPAQKLITSVVPLDQAVEKGFLELINNKSNYVKILIQPN</sequence>
<dbReference type="PANTHER" id="PTHR43161:SF23">
    <property type="entry name" value="(R,R)-BUTANEDIOL DEHYDROGENASE-RELATED"/>
    <property type="match status" value="1"/>
</dbReference>
<dbReference type="Gene3D" id="3.40.50.720">
    <property type="entry name" value="NAD(P)-binding Rossmann-like Domain"/>
    <property type="match status" value="1"/>
</dbReference>
<dbReference type="SUPFAM" id="SSF50129">
    <property type="entry name" value="GroES-like"/>
    <property type="match status" value="1"/>
</dbReference>
<evidence type="ECO:0000259" key="7">
    <source>
        <dbReference type="SMART" id="SM00829"/>
    </source>
</evidence>
<dbReference type="GO" id="GO:0008270">
    <property type="term" value="F:zinc ion binding"/>
    <property type="evidence" value="ECO:0007669"/>
    <property type="project" value="InterPro"/>
</dbReference>
<dbReference type="GO" id="GO:0005737">
    <property type="term" value="C:cytoplasm"/>
    <property type="evidence" value="ECO:0007669"/>
    <property type="project" value="TreeGrafter"/>
</dbReference>
<dbReference type="VEuPathDB" id="FungiDB:BTJ68_14176"/>
<protein>
    <recommendedName>
        <fullName evidence="7">Enoyl reductase (ER) domain-containing protein</fullName>
    </recommendedName>
</protein>
<dbReference type="InterPro" id="IPR013149">
    <property type="entry name" value="ADH-like_C"/>
</dbReference>
<dbReference type="OrthoDB" id="3941538at2759"/>
<comment type="similarity">
    <text evidence="2 6">Belongs to the zinc-containing alcohol dehydrogenase family.</text>
</comment>
<evidence type="ECO:0000256" key="6">
    <source>
        <dbReference type="RuleBase" id="RU361277"/>
    </source>
</evidence>
<feature type="domain" description="Enoyl reductase (ER)" evidence="7">
    <location>
        <begin position="25"/>
        <end position="388"/>
    </location>
</feature>
<comment type="caution">
    <text evidence="9">The sequence shown here is derived from an EMBL/GenBank/DDBJ whole genome shotgun (WGS) entry which is preliminary data.</text>
</comment>
<dbReference type="Proteomes" id="UP000276864">
    <property type="component" value="Unassembled WGS sequence"/>
</dbReference>
<dbReference type="EMBL" id="QWIM01001571">
    <property type="protein sequence ID" value="RMY24053.1"/>
    <property type="molecule type" value="Genomic_DNA"/>
</dbReference>
<dbReference type="CDD" id="cd08233">
    <property type="entry name" value="butanediol_DH_like"/>
    <property type="match status" value="1"/>
</dbReference>
<evidence type="ECO:0000256" key="3">
    <source>
        <dbReference type="ARBA" id="ARBA00022723"/>
    </source>
</evidence>
<comment type="cofactor">
    <cofactor evidence="1 6">
        <name>Zn(2+)</name>
        <dbReference type="ChEBI" id="CHEBI:29105"/>
    </cofactor>
</comment>
<proteinExistence type="inferred from homology"/>
<gene>
    <name evidence="9" type="ORF">D0866_11500</name>
    <name evidence="8" type="ORF">D0867_15523</name>
</gene>
<dbReference type="InterPro" id="IPR011032">
    <property type="entry name" value="GroES-like_sf"/>
</dbReference>
<dbReference type="PANTHER" id="PTHR43161">
    <property type="entry name" value="SORBITOL DEHYDROGENASE"/>
    <property type="match status" value="1"/>
</dbReference>
<dbReference type="SMART" id="SM00829">
    <property type="entry name" value="PKS_ER"/>
    <property type="match status" value="1"/>
</dbReference>
<dbReference type="EMBL" id="QWIL01003335">
    <property type="protein sequence ID" value="RMX88619.1"/>
    <property type="molecule type" value="Genomic_DNA"/>
</dbReference>
<dbReference type="PROSITE" id="PS00059">
    <property type="entry name" value="ADH_ZINC"/>
    <property type="match status" value="1"/>
</dbReference>
<keyword evidence="3 6" id="KW-0479">Metal-binding</keyword>
<evidence type="ECO:0000256" key="5">
    <source>
        <dbReference type="ARBA" id="ARBA00023002"/>
    </source>
</evidence>
<keyword evidence="4 6" id="KW-0862">Zinc</keyword>
<dbReference type="Gene3D" id="3.90.180.10">
    <property type="entry name" value="Medium-chain alcohol dehydrogenases, catalytic domain"/>
    <property type="match status" value="1"/>
</dbReference>
<evidence type="ECO:0000313" key="9">
    <source>
        <dbReference type="EMBL" id="RMY24053.1"/>
    </source>
</evidence>
<dbReference type="InterPro" id="IPR013154">
    <property type="entry name" value="ADH-like_N"/>
</dbReference>
<dbReference type="AlphaFoldDB" id="A0A3M7A994"/>